<evidence type="ECO:0000313" key="3">
    <source>
        <dbReference type="Proteomes" id="UP001215598"/>
    </source>
</evidence>
<evidence type="ECO:0000256" key="1">
    <source>
        <dbReference type="SAM" id="MobiDB-lite"/>
    </source>
</evidence>
<organism evidence="2 3">
    <name type="scientific">Mycena metata</name>
    <dbReference type="NCBI Taxonomy" id="1033252"/>
    <lineage>
        <taxon>Eukaryota</taxon>
        <taxon>Fungi</taxon>
        <taxon>Dikarya</taxon>
        <taxon>Basidiomycota</taxon>
        <taxon>Agaricomycotina</taxon>
        <taxon>Agaricomycetes</taxon>
        <taxon>Agaricomycetidae</taxon>
        <taxon>Agaricales</taxon>
        <taxon>Marasmiineae</taxon>
        <taxon>Mycenaceae</taxon>
        <taxon>Mycena</taxon>
    </lineage>
</organism>
<feature type="compositionally biased region" description="Polar residues" evidence="1">
    <location>
        <begin position="156"/>
        <end position="166"/>
    </location>
</feature>
<evidence type="ECO:0000313" key="2">
    <source>
        <dbReference type="EMBL" id="KAJ7749995.1"/>
    </source>
</evidence>
<dbReference type="EMBL" id="JARKIB010000067">
    <property type="protein sequence ID" value="KAJ7749995.1"/>
    <property type="molecule type" value="Genomic_DNA"/>
</dbReference>
<comment type="caution">
    <text evidence="2">The sequence shown here is derived from an EMBL/GenBank/DDBJ whole genome shotgun (WGS) entry which is preliminary data.</text>
</comment>
<dbReference type="AlphaFoldDB" id="A0AAD7N8P5"/>
<name>A0AAD7N8P5_9AGAR</name>
<proteinExistence type="predicted"/>
<reference evidence="2" key="1">
    <citation type="submission" date="2023-03" db="EMBL/GenBank/DDBJ databases">
        <title>Massive genome expansion in bonnet fungi (Mycena s.s.) driven by repeated elements and novel gene families across ecological guilds.</title>
        <authorList>
            <consortium name="Lawrence Berkeley National Laboratory"/>
            <person name="Harder C.B."/>
            <person name="Miyauchi S."/>
            <person name="Viragh M."/>
            <person name="Kuo A."/>
            <person name="Thoen E."/>
            <person name="Andreopoulos B."/>
            <person name="Lu D."/>
            <person name="Skrede I."/>
            <person name="Drula E."/>
            <person name="Henrissat B."/>
            <person name="Morin E."/>
            <person name="Kohler A."/>
            <person name="Barry K."/>
            <person name="LaButti K."/>
            <person name="Morin E."/>
            <person name="Salamov A."/>
            <person name="Lipzen A."/>
            <person name="Mereny Z."/>
            <person name="Hegedus B."/>
            <person name="Baldrian P."/>
            <person name="Stursova M."/>
            <person name="Weitz H."/>
            <person name="Taylor A."/>
            <person name="Grigoriev I.V."/>
            <person name="Nagy L.G."/>
            <person name="Martin F."/>
            <person name="Kauserud H."/>
        </authorList>
    </citation>
    <scope>NUCLEOTIDE SEQUENCE</scope>
    <source>
        <strain evidence="2">CBHHK182m</strain>
    </source>
</reference>
<feature type="region of interest" description="Disordered" evidence="1">
    <location>
        <begin position="59"/>
        <end position="78"/>
    </location>
</feature>
<gene>
    <name evidence="2" type="ORF">B0H16DRAFT_1461012</name>
</gene>
<sequence>MSKIGKFRAWPNCWLINAPHNTGGNTRNKRLRKAERWTTHHMVNNDSNTDTSLVQVPGCKQSTRTRRPTIFEDRDRDQEDLEPQIELKKAAKATRRNIHALRREWFHSRMETANTRCVHEEIRWNFSYFTRGGIYRGANRGRSAFKSGEEMPKQQIWPNLDSSKGQANKARKERQSGVRSGYPNTDTSLRSRPGRTGAAEDRPGPNELRNVYGKNVEGPTTPFLLRKHMEICGTRLDNWNEAQQRRKRKQVHARASGGN</sequence>
<accession>A0AAD7N8P5</accession>
<protein>
    <submittedName>
        <fullName evidence="2">Uncharacterized protein</fullName>
    </submittedName>
</protein>
<dbReference type="Proteomes" id="UP001215598">
    <property type="component" value="Unassembled WGS sequence"/>
</dbReference>
<feature type="region of interest" description="Disordered" evidence="1">
    <location>
        <begin position="145"/>
        <end position="220"/>
    </location>
</feature>
<keyword evidence="3" id="KW-1185">Reference proteome</keyword>